<dbReference type="OrthoDB" id="297261at2157"/>
<reference evidence="1 2" key="1">
    <citation type="submission" date="2017-02" db="EMBL/GenBank/DDBJ databases">
        <title>Natronthermophilus aegyptiacus gen. nov.,sp. nov., an aerobic, extremely halophilic alkalithermophilic archaeon isolated from the athalassohaline Wadi An Natrun, Egypt.</title>
        <authorList>
            <person name="Zhao B."/>
        </authorList>
    </citation>
    <scope>NUCLEOTIDE SEQUENCE [LARGE SCALE GENOMIC DNA]</scope>
    <source>
        <strain evidence="1 2">CGMCC 1.3597</strain>
    </source>
</reference>
<dbReference type="RefSeq" id="WP_087714358.1">
    <property type="nucleotide sequence ID" value="NZ_MWPH01000002.1"/>
</dbReference>
<dbReference type="AlphaFoldDB" id="A0A202E7D0"/>
<gene>
    <name evidence="1" type="ORF">B2G88_06715</name>
</gene>
<proteinExistence type="predicted"/>
<dbReference type="InterPro" id="IPR014729">
    <property type="entry name" value="Rossmann-like_a/b/a_fold"/>
</dbReference>
<dbReference type="Gene3D" id="3.60.20.10">
    <property type="entry name" value="Glutamine Phosphoribosylpyrophosphate, subunit 1, domain 1"/>
    <property type="match status" value="1"/>
</dbReference>
<dbReference type="SUPFAM" id="SSF52402">
    <property type="entry name" value="Adenine nucleotide alpha hydrolases-like"/>
    <property type="match status" value="1"/>
</dbReference>
<dbReference type="Proteomes" id="UP000196084">
    <property type="component" value="Unassembled WGS sequence"/>
</dbReference>
<dbReference type="InterPro" id="IPR029055">
    <property type="entry name" value="Ntn_hydrolases_N"/>
</dbReference>
<evidence type="ECO:0008006" key="3">
    <source>
        <dbReference type="Google" id="ProtNLM"/>
    </source>
</evidence>
<dbReference type="Gene3D" id="3.40.50.620">
    <property type="entry name" value="HUPs"/>
    <property type="match status" value="1"/>
</dbReference>
<keyword evidence="2" id="KW-1185">Reference proteome</keyword>
<protein>
    <recommendedName>
        <fullName evidence="3">Asparagine synthetase domain-containing protein</fullName>
    </recommendedName>
</protein>
<name>A0A202E7D0_9EURY</name>
<accession>A0A202E7D0</accession>
<organism evidence="1 2">
    <name type="scientific">Natronolimnobius baerhuensis</name>
    <dbReference type="NCBI Taxonomy" id="253108"/>
    <lineage>
        <taxon>Archaea</taxon>
        <taxon>Methanobacteriati</taxon>
        <taxon>Methanobacteriota</taxon>
        <taxon>Stenosarchaea group</taxon>
        <taxon>Halobacteria</taxon>
        <taxon>Halobacteriales</taxon>
        <taxon>Natrialbaceae</taxon>
        <taxon>Natronolimnobius</taxon>
    </lineage>
</organism>
<comment type="caution">
    <text evidence="1">The sequence shown here is derived from an EMBL/GenBank/DDBJ whole genome shotgun (WGS) entry which is preliminary data.</text>
</comment>
<dbReference type="EMBL" id="MWPH01000002">
    <property type="protein sequence ID" value="OVE84114.1"/>
    <property type="molecule type" value="Genomic_DNA"/>
</dbReference>
<sequence>MHRELFGVFGDREQFDRFRSSDEFDVVCSGPQLTVGIRDDDLGAPGWSAQYSDDRGCCVVWGEAYVPDSDVEATSNTAQWLVEQYETRGHGVLRDLNGSYLVVLDHEAADETFVATDPVRSRECFYTDDPGPRVFGTDAAAVGETIPEPTPNRAGILEYLHLGVILGEKTAVDELRRLPIDSRLESATITSLDRFVYRPTEFDYVSELASRLERALQRRSRLPGHKGVLLSAGYDSRIILSQVEGIEHGYTVGSPAAQEVAGAKHLAAQYGASHTAFPPDERYLRPDESKIRYSQGIKESLHIHHAGYTDEIGVETMYHGLLCDTFFRGHFTARETVDVLDKRIPVGRLEADPNPVETLLEKFGYSREASLELTERTTFDVDPESFVREAVGDEFDACQARADGVQNTLTCCGIANQPSIPFHTQLSDHFLTSFLATDRELIDWHLRTPPKHRTTATFLEACEQLDSEILRHRPPDRPHDAALLNEIEGFVRRKTPFLSSFEPPWPNREALFDRHDFDERLLADLESVHSLPARHKLRITDLRGWLDSWDVADPAVQRWFRPLKSTSQTI</sequence>
<evidence type="ECO:0000313" key="1">
    <source>
        <dbReference type="EMBL" id="OVE84114.1"/>
    </source>
</evidence>
<evidence type="ECO:0000313" key="2">
    <source>
        <dbReference type="Proteomes" id="UP000196084"/>
    </source>
</evidence>